<feature type="chain" id="PRO_5044644745" evidence="2">
    <location>
        <begin position="29"/>
        <end position="327"/>
    </location>
</feature>
<dbReference type="CDD" id="cd07012">
    <property type="entry name" value="PBP2_Bug_TTT"/>
    <property type="match status" value="1"/>
</dbReference>
<keyword evidence="2" id="KW-0732">Signal</keyword>
<dbReference type="Proteomes" id="UP001056648">
    <property type="component" value="Chromosome 1"/>
</dbReference>
<evidence type="ECO:0000256" key="2">
    <source>
        <dbReference type="SAM" id="SignalP"/>
    </source>
</evidence>
<dbReference type="AlphaFoldDB" id="A0A6N1BID8"/>
<dbReference type="GeneID" id="70687719"/>
<gene>
    <name evidence="3" type="ORF">HLB16_08115</name>
    <name evidence="4" type="ORF">NDR89_01800</name>
</gene>
<comment type="similarity">
    <text evidence="1">Belongs to the UPF0065 (bug) family.</text>
</comment>
<dbReference type="PANTHER" id="PTHR42928:SF5">
    <property type="entry name" value="BLR1237 PROTEIN"/>
    <property type="match status" value="1"/>
</dbReference>
<feature type="signal peptide" evidence="2">
    <location>
        <begin position="1"/>
        <end position="28"/>
    </location>
</feature>
<evidence type="ECO:0000313" key="6">
    <source>
        <dbReference type="Proteomes" id="UP001056648"/>
    </source>
</evidence>
<reference evidence="3 5" key="1">
    <citation type="submission" date="2020-05" db="EMBL/GenBank/DDBJ databases">
        <title>MicrobeNet Type strains.</title>
        <authorList>
            <person name="Nicholson A.C."/>
        </authorList>
    </citation>
    <scope>NUCLEOTIDE SEQUENCE [LARGE SCALE GENOMIC DNA]</scope>
    <source>
        <strain evidence="3 5">ATCC 700815</strain>
    </source>
</reference>
<evidence type="ECO:0000313" key="5">
    <source>
        <dbReference type="Proteomes" id="UP000542973"/>
    </source>
</evidence>
<organism evidence="3 5">
    <name type="scientific">Cupriavidus gilardii</name>
    <dbReference type="NCBI Taxonomy" id="82541"/>
    <lineage>
        <taxon>Bacteria</taxon>
        <taxon>Pseudomonadati</taxon>
        <taxon>Pseudomonadota</taxon>
        <taxon>Betaproteobacteria</taxon>
        <taxon>Burkholderiales</taxon>
        <taxon>Burkholderiaceae</taxon>
        <taxon>Cupriavidus</taxon>
    </lineage>
</organism>
<dbReference type="Gene3D" id="3.40.190.150">
    <property type="entry name" value="Bordetella uptake gene, domain 1"/>
    <property type="match status" value="1"/>
</dbReference>
<name>A0A6N1BID8_9BURK</name>
<sequence>MHPLRRAARMLPLLAAPLLVAAAPAAIAAWPERPVVMVVPQPPGGAADAFARPFAQALAQRLGQPVVIENRAGANGNIAAAYVAKQPADGYTIFFGSVSTLAVNPHLYKSPGFDPLKDFQPITLTNQTPNVLVVNAAAPYRTVADVVAAAKAAPGSLNYGSAGNGNTMHLTGVLFQQKTGTTLTHVPYKGGPAALTDVLGGQIPMMFHNLNAVLAYEKSGKVRILSVADNKRAPLLPNVPTMKEAGAPGVVQVPWSGMLVRAGTPQPIVERLSKEMVEILKSPAFRAPQEAQGTEVLSSTPAEFADRIKSDYTSMGALIKAANVKID</sequence>
<dbReference type="Pfam" id="PF03401">
    <property type="entry name" value="TctC"/>
    <property type="match status" value="1"/>
</dbReference>
<evidence type="ECO:0000256" key="1">
    <source>
        <dbReference type="ARBA" id="ARBA00006987"/>
    </source>
</evidence>
<dbReference type="EMBL" id="CP098735">
    <property type="protein sequence ID" value="USE77808.1"/>
    <property type="molecule type" value="Genomic_DNA"/>
</dbReference>
<dbReference type="EMBL" id="JABEMD010000010">
    <property type="protein sequence ID" value="NNH10843.1"/>
    <property type="molecule type" value="Genomic_DNA"/>
</dbReference>
<dbReference type="Gene3D" id="3.40.190.10">
    <property type="entry name" value="Periplasmic binding protein-like II"/>
    <property type="match status" value="1"/>
</dbReference>
<dbReference type="InterPro" id="IPR005064">
    <property type="entry name" value="BUG"/>
</dbReference>
<reference evidence="4" key="2">
    <citation type="submission" date="2022-06" db="EMBL/GenBank/DDBJ databases">
        <title>Complete genome sequence and characterization of Cupriavidus gilardii QJ1 isolated from contaminating cells.</title>
        <authorList>
            <person name="Qi J."/>
        </authorList>
    </citation>
    <scope>NUCLEOTIDE SEQUENCE</scope>
    <source>
        <strain evidence="4">QJ1</strain>
    </source>
</reference>
<accession>A0A6N1BID8</accession>
<evidence type="ECO:0000313" key="3">
    <source>
        <dbReference type="EMBL" id="NNH10843.1"/>
    </source>
</evidence>
<keyword evidence="6" id="KW-1185">Reference proteome</keyword>
<dbReference type="Proteomes" id="UP000542973">
    <property type="component" value="Unassembled WGS sequence"/>
</dbReference>
<dbReference type="InterPro" id="IPR042100">
    <property type="entry name" value="Bug_dom1"/>
</dbReference>
<proteinExistence type="inferred from homology"/>
<dbReference type="PIRSF" id="PIRSF017082">
    <property type="entry name" value="YflP"/>
    <property type="match status" value="1"/>
</dbReference>
<dbReference type="SUPFAM" id="SSF53850">
    <property type="entry name" value="Periplasmic binding protein-like II"/>
    <property type="match status" value="1"/>
</dbReference>
<evidence type="ECO:0000313" key="4">
    <source>
        <dbReference type="EMBL" id="USE77808.1"/>
    </source>
</evidence>
<dbReference type="PANTHER" id="PTHR42928">
    <property type="entry name" value="TRICARBOXYLATE-BINDING PROTEIN"/>
    <property type="match status" value="1"/>
</dbReference>
<protein>
    <submittedName>
        <fullName evidence="3">Tripartite tricarboxylate transporter substrate binding protein</fullName>
    </submittedName>
</protein>
<dbReference type="RefSeq" id="WP_151021981.1">
    <property type="nucleotide sequence ID" value="NZ_BAAAEB010000023.1"/>
</dbReference>